<evidence type="ECO:0000313" key="1">
    <source>
        <dbReference type="EMBL" id="AKA61016.1"/>
    </source>
</evidence>
<protein>
    <submittedName>
        <fullName evidence="1">Uncharacterized protein</fullName>
    </submittedName>
</protein>
<proteinExistence type="predicted"/>
<name>A0A0E3M4D4_9CAUD</name>
<dbReference type="OrthoDB" id="23131at10239"/>
<reference evidence="1 2" key="1">
    <citation type="journal article" date="2015" name="Genome Announc.">
        <title>Complete Genome Sequences of Four Novel Escherichia coli Bacteriophages Belonging to New Phage Groups.</title>
        <authorList>
            <person name="Carstens A.B."/>
            <person name="Kot W."/>
            <person name="Hansen L.H."/>
        </authorList>
    </citation>
    <scope>NUCLEOTIDE SEQUENCE [LARGE SCALE GENOMIC DNA]</scope>
</reference>
<dbReference type="RefSeq" id="YP_009217001.1">
    <property type="nucleotide sequence ID" value="NC_028997.1"/>
</dbReference>
<reference evidence="2" key="2">
    <citation type="submission" date="2015-01" db="EMBL/GenBank/DDBJ databases">
        <title>Complete sequence of three novel 9g-like phages.</title>
        <authorList>
            <person name="Carstens A.B."/>
            <person name="Hansen L.H."/>
            <person name="Kot W."/>
        </authorList>
    </citation>
    <scope>NUCLEOTIDE SEQUENCE [LARGE SCALE GENOMIC DNA]</scope>
</reference>
<keyword evidence="2" id="KW-1185">Reference proteome</keyword>
<accession>A0A0E3M4D4</accession>
<sequence>MSKELQTTLTQKEIDILQTDILTLCKRIKDAYEEGLLDKQWNQEVQTDEQLWNASSTKRIYDALMKQAMEQ</sequence>
<dbReference type="EMBL" id="KP719133">
    <property type="protein sequence ID" value="AKA61016.1"/>
    <property type="molecule type" value="Genomic_DNA"/>
</dbReference>
<evidence type="ECO:0000313" key="2">
    <source>
        <dbReference type="Proteomes" id="UP000033024"/>
    </source>
</evidence>
<organism evidence="1 2">
    <name type="scientific">Enterobacteria phage JenP2</name>
    <dbReference type="NCBI Taxonomy" id="1610838"/>
    <lineage>
        <taxon>Viruses</taxon>
        <taxon>Duplodnaviria</taxon>
        <taxon>Heunggongvirae</taxon>
        <taxon>Uroviricota</taxon>
        <taxon>Caudoviricetes</taxon>
        <taxon>Queuovirinae</taxon>
        <taxon>Nonagvirus</taxon>
        <taxon>Nonagvirus JenP2</taxon>
    </lineage>
</organism>
<dbReference type="Proteomes" id="UP000033024">
    <property type="component" value="Segment"/>
</dbReference>
<dbReference type="KEGG" id="vg:26643500"/>
<dbReference type="GeneID" id="26643500"/>